<dbReference type="EnsemblMetazoa" id="G3399.3">
    <property type="protein sequence ID" value="G3399.3:cds"/>
    <property type="gene ID" value="G3399"/>
</dbReference>
<name>K1RFQ1_MAGGI</name>
<reference evidence="1" key="1">
    <citation type="journal article" date="2012" name="Nature">
        <title>The oyster genome reveals stress adaptation and complexity of shell formation.</title>
        <authorList>
            <person name="Zhang G."/>
            <person name="Fang X."/>
            <person name="Guo X."/>
            <person name="Li L."/>
            <person name="Luo R."/>
            <person name="Xu F."/>
            <person name="Yang P."/>
            <person name="Zhang L."/>
            <person name="Wang X."/>
            <person name="Qi H."/>
            <person name="Xiong Z."/>
            <person name="Que H."/>
            <person name="Xie Y."/>
            <person name="Holland P.W."/>
            <person name="Paps J."/>
            <person name="Zhu Y."/>
            <person name="Wu F."/>
            <person name="Chen Y."/>
            <person name="Wang J."/>
            <person name="Peng C."/>
            <person name="Meng J."/>
            <person name="Yang L."/>
            <person name="Liu J."/>
            <person name="Wen B."/>
            <person name="Zhang N."/>
            <person name="Huang Z."/>
            <person name="Zhu Q."/>
            <person name="Feng Y."/>
            <person name="Mount A."/>
            <person name="Hedgecock D."/>
            <person name="Xu Z."/>
            <person name="Liu Y."/>
            <person name="Domazet-Loso T."/>
            <person name="Du Y."/>
            <person name="Sun X."/>
            <person name="Zhang S."/>
            <person name="Liu B."/>
            <person name="Cheng P."/>
            <person name="Jiang X."/>
            <person name="Li J."/>
            <person name="Fan D."/>
            <person name="Wang W."/>
            <person name="Fu W."/>
            <person name="Wang T."/>
            <person name="Wang B."/>
            <person name="Zhang J."/>
            <person name="Peng Z."/>
            <person name="Li Y."/>
            <person name="Li N."/>
            <person name="Wang J."/>
            <person name="Chen M."/>
            <person name="He Y."/>
            <person name="Tan F."/>
            <person name="Song X."/>
            <person name="Zheng Q."/>
            <person name="Huang R."/>
            <person name="Yang H."/>
            <person name="Du X."/>
            <person name="Chen L."/>
            <person name="Yang M."/>
            <person name="Gaffney P.M."/>
            <person name="Wang S."/>
            <person name="Luo L."/>
            <person name="She Z."/>
            <person name="Ming Y."/>
            <person name="Huang W."/>
            <person name="Zhang S."/>
            <person name="Huang B."/>
            <person name="Zhang Y."/>
            <person name="Qu T."/>
            <person name="Ni P."/>
            <person name="Miao G."/>
            <person name="Wang J."/>
            <person name="Wang Q."/>
            <person name="Steinberg C.E."/>
            <person name="Wang H."/>
            <person name="Li N."/>
            <person name="Qian L."/>
            <person name="Zhang G."/>
            <person name="Li Y."/>
            <person name="Yang H."/>
            <person name="Liu X."/>
            <person name="Wang J."/>
            <person name="Yin Y."/>
            <person name="Wang J."/>
        </authorList>
    </citation>
    <scope>NUCLEOTIDE SEQUENCE [LARGE SCALE GENOMIC DNA]</scope>
    <source>
        <strain evidence="1">05x7-T-G4-1.051#20</strain>
    </source>
</reference>
<dbReference type="KEGG" id="crg:105347773"/>
<dbReference type="EnsemblMetazoa" id="G3399.1">
    <property type="protein sequence ID" value="G3399.1:cds"/>
    <property type="gene ID" value="G3399"/>
</dbReference>
<evidence type="ECO:0000313" key="1">
    <source>
        <dbReference type="EMBL" id="EKC42529.1"/>
    </source>
</evidence>
<sequence>MTSERGKKRQRNDDCEDCYPISKRINRLQIESVSNPSTSCVHPAQTMGVCIPKALPNEPVDLHSHSQCSSNTRIQCDSHNANHLSEVNPPSTSTNNNLNAENPACLACNMGQGDPYYQELMQGYDPELREEDNPHYFSINRLLFEAHASRTGRHRTDFSNT</sequence>
<dbReference type="Proteomes" id="UP000005408">
    <property type="component" value="Unassembled WGS sequence"/>
</dbReference>
<keyword evidence="3" id="KW-1185">Reference proteome</keyword>
<dbReference type="OMA" id="CYPISKR"/>
<gene>
    <name evidence="1" type="ORF">CGI_10020558</name>
</gene>
<evidence type="ECO:0000313" key="3">
    <source>
        <dbReference type="Proteomes" id="UP000005408"/>
    </source>
</evidence>
<dbReference type="OrthoDB" id="6365503at2759"/>
<accession>K1RFQ1</accession>
<dbReference type="AlphaFoldDB" id="K1RFQ1"/>
<dbReference type="EMBL" id="JH818378">
    <property type="protein sequence ID" value="EKC42529.1"/>
    <property type="molecule type" value="Genomic_DNA"/>
</dbReference>
<protein>
    <submittedName>
        <fullName evidence="1 2">Uncharacterized protein</fullName>
    </submittedName>
</protein>
<dbReference type="EnsemblMetazoa" id="G3399.4">
    <property type="protein sequence ID" value="G3399.4:cds"/>
    <property type="gene ID" value="G3399"/>
</dbReference>
<organism evidence="1">
    <name type="scientific">Magallana gigas</name>
    <name type="common">Pacific oyster</name>
    <name type="synonym">Crassostrea gigas</name>
    <dbReference type="NCBI Taxonomy" id="29159"/>
    <lineage>
        <taxon>Eukaryota</taxon>
        <taxon>Metazoa</taxon>
        <taxon>Spiralia</taxon>
        <taxon>Lophotrochozoa</taxon>
        <taxon>Mollusca</taxon>
        <taxon>Bivalvia</taxon>
        <taxon>Autobranchia</taxon>
        <taxon>Pteriomorphia</taxon>
        <taxon>Ostreida</taxon>
        <taxon>Ostreoidea</taxon>
        <taxon>Ostreidae</taxon>
        <taxon>Magallana</taxon>
    </lineage>
</organism>
<dbReference type="HOGENOM" id="CLU_139360_1_0_1"/>
<proteinExistence type="predicted"/>
<dbReference type="EnsemblMetazoa" id="G3399.2">
    <property type="protein sequence ID" value="G3399.2:cds"/>
    <property type="gene ID" value="G3399"/>
</dbReference>
<dbReference type="EnsemblMetazoa" id="G3399.5">
    <property type="protein sequence ID" value="G3399.5:cds"/>
    <property type="gene ID" value="G3399"/>
</dbReference>
<reference evidence="2" key="2">
    <citation type="submission" date="2022-08" db="UniProtKB">
        <authorList>
            <consortium name="EnsemblMetazoa"/>
        </authorList>
    </citation>
    <scope>IDENTIFICATION</scope>
    <source>
        <strain evidence="2">05x7-T-G4-1.051#20</strain>
    </source>
</reference>
<evidence type="ECO:0000313" key="2">
    <source>
        <dbReference type="EnsemblMetazoa" id="G3399.1:cds"/>
    </source>
</evidence>